<dbReference type="Proteomes" id="UP000267128">
    <property type="component" value="Unassembled WGS sequence"/>
</dbReference>
<evidence type="ECO:0000259" key="3">
    <source>
        <dbReference type="SMART" id="SM00062"/>
    </source>
</evidence>
<dbReference type="GO" id="GO:0051470">
    <property type="term" value="P:ectoine transmembrane transport"/>
    <property type="evidence" value="ECO:0007669"/>
    <property type="project" value="InterPro"/>
</dbReference>
<dbReference type="PANTHER" id="PTHR35936">
    <property type="entry name" value="MEMBRANE-BOUND LYTIC MUREIN TRANSGLYCOSYLASE F"/>
    <property type="match status" value="1"/>
</dbReference>
<comment type="caution">
    <text evidence="4">The sequence shown here is derived from an EMBL/GenBank/DDBJ whole genome shotgun (WGS) entry which is preliminary data.</text>
</comment>
<dbReference type="EMBL" id="RJSE01000007">
    <property type="protein sequence ID" value="RNL62516.1"/>
    <property type="molecule type" value="Genomic_DNA"/>
</dbReference>
<feature type="chain" id="PRO_5039060473" evidence="2">
    <location>
        <begin position="32"/>
        <end position="311"/>
    </location>
</feature>
<accession>A0A3N0CHL8</accession>
<dbReference type="SUPFAM" id="SSF53850">
    <property type="entry name" value="Periplasmic binding protein-like II"/>
    <property type="match status" value="1"/>
</dbReference>
<feature type="domain" description="Solute-binding protein family 3/N-terminal" evidence="3">
    <location>
        <begin position="56"/>
        <end position="290"/>
    </location>
</feature>
<dbReference type="PANTHER" id="PTHR35936:SF17">
    <property type="entry name" value="ARGININE-BINDING EXTRACELLULAR PROTEIN ARTP"/>
    <property type="match status" value="1"/>
</dbReference>
<keyword evidence="5" id="KW-1185">Reference proteome</keyword>
<dbReference type="PROSITE" id="PS51257">
    <property type="entry name" value="PROKAR_LIPOPROTEIN"/>
    <property type="match status" value="1"/>
</dbReference>
<evidence type="ECO:0000313" key="5">
    <source>
        <dbReference type="Proteomes" id="UP000267128"/>
    </source>
</evidence>
<dbReference type="AlphaFoldDB" id="A0A3N0CHL8"/>
<name>A0A3N0CHL8_9ACTN</name>
<dbReference type="OrthoDB" id="9814902at2"/>
<dbReference type="NCBIfam" id="TIGR02995">
    <property type="entry name" value="ectoine_ehuB"/>
    <property type="match status" value="1"/>
</dbReference>
<keyword evidence="1 2" id="KW-0732">Signal</keyword>
<dbReference type="GO" id="GO:0033294">
    <property type="term" value="F:ectoine binding"/>
    <property type="evidence" value="ECO:0007669"/>
    <property type="project" value="InterPro"/>
</dbReference>
<dbReference type="SMART" id="SM00062">
    <property type="entry name" value="PBPb"/>
    <property type="match status" value="1"/>
</dbReference>
<evidence type="ECO:0000256" key="2">
    <source>
        <dbReference type="SAM" id="SignalP"/>
    </source>
</evidence>
<gene>
    <name evidence="4" type="primary">ehuB</name>
    <name evidence="4" type="ORF">EFK50_12160</name>
</gene>
<evidence type="ECO:0000313" key="4">
    <source>
        <dbReference type="EMBL" id="RNL62516.1"/>
    </source>
</evidence>
<organism evidence="4 5">
    <name type="scientific">Nocardioides marmoriginsengisoli</name>
    <dbReference type="NCBI Taxonomy" id="661483"/>
    <lineage>
        <taxon>Bacteria</taxon>
        <taxon>Bacillati</taxon>
        <taxon>Actinomycetota</taxon>
        <taxon>Actinomycetes</taxon>
        <taxon>Propionibacteriales</taxon>
        <taxon>Nocardioidaceae</taxon>
        <taxon>Nocardioides</taxon>
    </lineage>
</organism>
<feature type="signal peptide" evidence="2">
    <location>
        <begin position="1"/>
        <end position="31"/>
    </location>
</feature>
<reference evidence="4 5" key="1">
    <citation type="submission" date="2018-11" db="EMBL/GenBank/DDBJ databases">
        <authorList>
            <person name="Li F."/>
        </authorList>
    </citation>
    <scope>NUCLEOTIDE SEQUENCE [LARGE SCALE GENOMIC DNA]</scope>
    <source>
        <strain evidence="4 5">Gsoil 097</strain>
    </source>
</reference>
<dbReference type="Pfam" id="PF00497">
    <property type="entry name" value="SBP_bac_3"/>
    <property type="match status" value="1"/>
</dbReference>
<protein>
    <submittedName>
        <fullName evidence="4">Ectoine/hydroxyectoine ABC transporter substrate-binding protein EhuB</fullName>
    </submittedName>
</protein>
<dbReference type="Gene3D" id="3.40.190.10">
    <property type="entry name" value="Periplasmic binding protein-like II"/>
    <property type="match status" value="2"/>
</dbReference>
<proteinExistence type="predicted"/>
<dbReference type="InterPro" id="IPR001638">
    <property type="entry name" value="Solute-binding_3/MltF_N"/>
</dbReference>
<sequence length="311" mass="33266">MERRVFLVTSRQTWGRAVASASLAALVLATAGCGSSDKESASNSAGSLAELKKTGTIRSAFINAKPLAYMDEKSGLLDGSGPTVLKAIMTSIGVKNVDPILTEFDAIIPGLKANRWRMSAFPFYVTPERCKEVAFTNPTAQYLEGALVQSGNPLGLASYKDLAKPGVRVGIQSGNAEIEWAKDNGVKQSQIKLFSEEALAVEAVRNKQIDVYLNAEFSVIQALKTYGDKGLEMASPFEGPIVDGKEVVAYGAWALGSDDNELREAFNEKLAEMLASGELLKLQEPFGYNADAMPDPAVTSASLCPDADWAK</sequence>
<evidence type="ECO:0000256" key="1">
    <source>
        <dbReference type="ARBA" id="ARBA00022729"/>
    </source>
</evidence>
<dbReference type="InterPro" id="IPR014337">
    <property type="entry name" value="Ectoine_EhuB"/>
</dbReference>